<dbReference type="HOGENOM" id="CLU_042529_11_0_5"/>
<dbReference type="AlphaFoldDB" id="B4RFG9"/>
<dbReference type="InterPro" id="IPR017937">
    <property type="entry name" value="Thioredoxin_CS"/>
</dbReference>
<dbReference type="InterPro" id="IPR013740">
    <property type="entry name" value="Redoxin"/>
</dbReference>
<evidence type="ECO:0000259" key="5">
    <source>
        <dbReference type="PROSITE" id="PS51352"/>
    </source>
</evidence>
<dbReference type="Pfam" id="PF08534">
    <property type="entry name" value="Redoxin"/>
    <property type="match status" value="1"/>
</dbReference>
<dbReference type="PROSITE" id="PS00194">
    <property type="entry name" value="THIOREDOXIN_1"/>
    <property type="match status" value="1"/>
</dbReference>
<keyword evidence="4" id="KW-0812">Transmembrane</keyword>
<evidence type="ECO:0000256" key="4">
    <source>
        <dbReference type="SAM" id="Phobius"/>
    </source>
</evidence>
<dbReference type="eggNOG" id="COG0526">
    <property type="taxonomic scope" value="Bacteria"/>
</dbReference>
<evidence type="ECO:0000313" key="7">
    <source>
        <dbReference type="Proteomes" id="UP000001868"/>
    </source>
</evidence>
<dbReference type="GO" id="GO:0030313">
    <property type="term" value="C:cell envelope"/>
    <property type="evidence" value="ECO:0007669"/>
    <property type="project" value="UniProtKB-SubCell"/>
</dbReference>
<organism evidence="6 7">
    <name type="scientific">Phenylobacterium zucineum (strain HLK1)</name>
    <dbReference type="NCBI Taxonomy" id="450851"/>
    <lineage>
        <taxon>Bacteria</taxon>
        <taxon>Pseudomonadati</taxon>
        <taxon>Pseudomonadota</taxon>
        <taxon>Alphaproteobacteria</taxon>
        <taxon>Caulobacterales</taxon>
        <taxon>Caulobacteraceae</taxon>
        <taxon>Phenylobacterium</taxon>
    </lineage>
</organism>
<keyword evidence="2" id="KW-0201">Cytochrome c-type biogenesis</keyword>
<accession>B4RFG9</accession>
<dbReference type="GO" id="GO:0017004">
    <property type="term" value="P:cytochrome complex assembly"/>
    <property type="evidence" value="ECO:0007669"/>
    <property type="project" value="UniProtKB-KW"/>
</dbReference>
<dbReference type="SUPFAM" id="SSF52833">
    <property type="entry name" value="Thioredoxin-like"/>
    <property type="match status" value="1"/>
</dbReference>
<protein>
    <submittedName>
        <fullName evidence="6">Thiol:disulfide interchange protein</fullName>
    </submittedName>
</protein>
<dbReference type="KEGG" id="pzu:PHZ_c0636"/>
<proteinExistence type="predicted"/>
<gene>
    <name evidence="6" type="ordered locus">PHZ_c0636</name>
</gene>
<feature type="transmembrane region" description="Helical" evidence="4">
    <location>
        <begin position="14"/>
        <end position="35"/>
    </location>
</feature>
<keyword evidence="4" id="KW-0472">Membrane</keyword>
<reference evidence="6 7" key="1">
    <citation type="journal article" date="2008" name="BMC Genomics">
        <title>Complete genome of Phenylobacterium zucineum - a novel facultative intracellular bacterium isolated from human erythroleukemia cell line K562.</title>
        <authorList>
            <person name="Luo Y."/>
            <person name="Xu X."/>
            <person name="Ding Z."/>
            <person name="Liu Z."/>
            <person name="Zhang B."/>
            <person name="Yan Z."/>
            <person name="Sun J."/>
            <person name="Hu S."/>
            <person name="Hu X."/>
        </authorList>
    </citation>
    <scope>NUCLEOTIDE SEQUENCE [LARGE SCALE GENOMIC DNA]</scope>
    <source>
        <strain evidence="6 7">HLK1</strain>
    </source>
</reference>
<sequence>MSEGPAASTKPRSVLTWALWGAALLGVAAVLYIIAQASTKPAATTAGAPAAKTLMSKWTPPEAPTAPPDYAFYDEAGKPVRIADFKGKVVVMNIWATWCAPCKVEMPTLAKLQAAYAGQPVEVVAVSIDSAGEAAAAKLFIASNDPLKFYHDREMKLPFRLQPPAQGAPTTVIYGKDGMEMGRVAGEADWAGAEARALVDKALAAD</sequence>
<dbReference type="InterPro" id="IPR036249">
    <property type="entry name" value="Thioredoxin-like_sf"/>
</dbReference>
<dbReference type="PANTHER" id="PTHR42852">
    <property type="entry name" value="THIOL:DISULFIDE INTERCHANGE PROTEIN DSBE"/>
    <property type="match status" value="1"/>
</dbReference>
<keyword evidence="7" id="KW-1185">Reference proteome</keyword>
<evidence type="ECO:0000313" key="6">
    <source>
        <dbReference type="EMBL" id="ACG77050.1"/>
    </source>
</evidence>
<comment type="subcellular location">
    <subcellularLocation>
        <location evidence="1">Cell envelope</location>
    </subcellularLocation>
</comment>
<dbReference type="InterPro" id="IPR013766">
    <property type="entry name" value="Thioredoxin_domain"/>
</dbReference>
<dbReference type="Proteomes" id="UP000001868">
    <property type="component" value="Chromosome"/>
</dbReference>
<evidence type="ECO:0000256" key="1">
    <source>
        <dbReference type="ARBA" id="ARBA00004196"/>
    </source>
</evidence>
<evidence type="ECO:0000256" key="2">
    <source>
        <dbReference type="ARBA" id="ARBA00022748"/>
    </source>
</evidence>
<dbReference type="PANTHER" id="PTHR42852:SF13">
    <property type="entry name" value="PROTEIN DIPZ"/>
    <property type="match status" value="1"/>
</dbReference>
<feature type="domain" description="Thioredoxin" evidence="5">
    <location>
        <begin position="61"/>
        <end position="204"/>
    </location>
</feature>
<dbReference type="GO" id="GO:0015036">
    <property type="term" value="F:disulfide oxidoreductase activity"/>
    <property type="evidence" value="ECO:0007669"/>
    <property type="project" value="UniProtKB-ARBA"/>
</dbReference>
<dbReference type="EMBL" id="CP000747">
    <property type="protein sequence ID" value="ACG77050.1"/>
    <property type="molecule type" value="Genomic_DNA"/>
</dbReference>
<keyword evidence="4" id="KW-1133">Transmembrane helix</keyword>
<dbReference type="InterPro" id="IPR050553">
    <property type="entry name" value="Thioredoxin_ResA/DsbE_sf"/>
</dbReference>
<dbReference type="Gene3D" id="3.40.30.10">
    <property type="entry name" value="Glutaredoxin"/>
    <property type="match status" value="1"/>
</dbReference>
<dbReference type="RefSeq" id="WP_012521198.1">
    <property type="nucleotide sequence ID" value="NC_011144.1"/>
</dbReference>
<dbReference type="STRING" id="450851.PHZ_c0636"/>
<name>B4RFG9_PHEZH</name>
<evidence type="ECO:0000256" key="3">
    <source>
        <dbReference type="ARBA" id="ARBA00023284"/>
    </source>
</evidence>
<keyword evidence="3" id="KW-0676">Redox-active center</keyword>
<dbReference type="CDD" id="cd02966">
    <property type="entry name" value="TlpA_like_family"/>
    <property type="match status" value="1"/>
</dbReference>
<dbReference type="PROSITE" id="PS51352">
    <property type="entry name" value="THIOREDOXIN_2"/>
    <property type="match status" value="1"/>
</dbReference>
<dbReference type="OrthoDB" id="9799347at2"/>